<evidence type="ECO:0000256" key="3">
    <source>
        <dbReference type="ARBA" id="ARBA00022989"/>
    </source>
</evidence>
<comment type="caution">
    <text evidence="10">The sequence shown here is derived from an EMBL/GenBank/DDBJ whole genome shotgun (WGS) entry which is preliminary data.</text>
</comment>
<evidence type="ECO:0000256" key="4">
    <source>
        <dbReference type="ARBA" id="ARBA00023136"/>
    </source>
</evidence>
<feature type="chain" id="PRO_5043045664" description="Receptor ligand binding region domain-containing protein" evidence="8">
    <location>
        <begin position="21"/>
        <end position="247"/>
    </location>
</feature>
<evidence type="ECO:0000256" key="6">
    <source>
        <dbReference type="ARBA" id="ARBA00023180"/>
    </source>
</evidence>
<evidence type="ECO:0000256" key="8">
    <source>
        <dbReference type="SAM" id="SignalP"/>
    </source>
</evidence>
<feature type="domain" description="Receptor ligand binding region" evidence="9">
    <location>
        <begin position="175"/>
        <end position="236"/>
    </location>
</feature>
<gene>
    <name evidence="10" type="ORF">R5R35_002770</name>
</gene>
<dbReference type="InterPro" id="IPR050726">
    <property type="entry name" value="mGluR"/>
</dbReference>
<dbReference type="PRINTS" id="PR00248">
    <property type="entry name" value="GPCRMGR"/>
</dbReference>
<comment type="subcellular location">
    <subcellularLocation>
        <location evidence="1">Membrane</location>
        <topology evidence="1">Multi-pass membrane protein</topology>
    </subcellularLocation>
</comment>
<evidence type="ECO:0000256" key="2">
    <source>
        <dbReference type="ARBA" id="ARBA00022692"/>
    </source>
</evidence>
<feature type="compositionally biased region" description="Basic and acidic residues" evidence="7">
    <location>
        <begin position="31"/>
        <end position="41"/>
    </location>
</feature>
<evidence type="ECO:0000259" key="9">
    <source>
        <dbReference type="Pfam" id="PF01094"/>
    </source>
</evidence>
<dbReference type="InterPro" id="IPR028082">
    <property type="entry name" value="Peripla_BP_I"/>
</dbReference>
<evidence type="ECO:0000256" key="1">
    <source>
        <dbReference type="ARBA" id="ARBA00004141"/>
    </source>
</evidence>
<evidence type="ECO:0000256" key="7">
    <source>
        <dbReference type="SAM" id="MobiDB-lite"/>
    </source>
</evidence>
<feature type="signal peptide" evidence="8">
    <location>
        <begin position="1"/>
        <end position="20"/>
    </location>
</feature>
<keyword evidence="11" id="KW-1185">Reference proteome</keyword>
<sequence>MCLRWFVVLWLVSCATLASHQQHHQQQQEHQQQHHHQEQQQEHQQQYQQHQHQQQQQEHQQQHHQQQQQQQQQQQEHQHHHQQQQQQQRSLRRRHQRHELDRPHQWATRPFRSLVEGAAGATGAAGAAHAGDIPWPVKREAVVEGDLILGGLMMVHEREESVTCGPVMPQGGVQALEAMLFTLDVLNADPALIPNVTLGAHILDDCDKDTYGLEMAVDFIKGELLFPLIIPPCCNMNGMASEAVSFN</sequence>
<dbReference type="SUPFAM" id="SSF53822">
    <property type="entry name" value="Periplasmic binding protein-like I"/>
    <property type="match status" value="1"/>
</dbReference>
<keyword evidence="8" id="KW-0732">Signal</keyword>
<protein>
    <recommendedName>
        <fullName evidence="9">Receptor ligand binding region domain-containing protein</fullName>
    </recommendedName>
</protein>
<organism evidence="10 11">
    <name type="scientific">Gryllus longicercus</name>
    <dbReference type="NCBI Taxonomy" id="2509291"/>
    <lineage>
        <taxon>Eukaryota</taxon>
        <taxon>Metazoa</taxon>
        <taxon>Ecdysozoa</taxon>
        <taxon>Arthropoda</taxon>
        <taxon>Hexapoda</taxon>
        <taxon>Insecta</taxon>
        <taxon>Pterygota</taxon>
        <taxon>Neoptera</taxon>
        <taxon>Polyneoptera</taxon>
        <taxon>Orthoptera</taxon>
        <taxon>Ensifera</taxon>
        <taxon>Gryllidea</taxon>
        <taxon>Grylloidea</taxon>
        <taxon>Gryllidae</taxon>
        <taxon>Gryllinae</taxon>
        <taxon>Gryllus</taxon>
    </lineage>
</organism>
<dbReference type="Proteomes" id="UP001378592">
    <property type="component" value="Unassembled WGS sequence"/>
</dbReference>
<keyword evidence="2" id="KW-0812">Transmembrane</keyword>
<dbReference type="Pfam" id="PF01094">
    <property type="entry name" value="ANF_receptor"/>
    <property type="match status" value="1"/>
</dbReference>
<dbReference type="PANTHER" id="PTHR24060">
    <property type="entry name" value="METABOTROPIC GLUTAMATE RECEPTOR"/>
    <property type="match status" value="1"/>
</dbReference>
<feature type="region of interest" description="Disordered" evidence="7">
    <location>
        <begin position="25"/>
        <end position="110"/>
    </location>
</feature>
<keyword evidence="5" id="KW-0675">Receptor</keyword>
<name>A0AAN9VVN6_9ORTH</name>
<feature type="compositionally biased region" description="Low complexity" evidence="7">
    <location>
        <begin position="42"/>
        <end position="75"/>
    </location>
</feature>
<evidence type="ECO:0000313" key="11">
    <source>
        <dbReference type="Proteomes" id="UP001378592"/>
    </source>
</evidence>
<evidence type="ECO:0000313" key="10">
    <source>
        <dbReference type="EMBL" id="KAK7872320.1"/>
    </source>
</evidence>
<dbReference type="EMBL" id="JAZDUA010000026">
    <property type="protein sequence ID" value="KAK7872320.1"/>
    <property type="molecule type" value="Genomic_DNA"/>
</dbReference>
<keyword evidence="6" id="KW-0325">Glycoprotein</keyword>
<proteinExistence type="predicted"/>
<accession>A0AAN9VVN6</accession>
<dbReference type="AlphaFoldDB" id="A0AAN9VVN6"/>
<dbReference type="GO" id="GO:0016020">
    <property type="term" value="C:membrane"/>
    <property type="evidence" value="ECO:0007669"/>
    <property type="project" value="UniProtKB-SubCell"/>
</dbReference>
<dbReference type="GO" id="GO:0004930">
    <property type="term" value="F:G protein-coupled receptor activity"/>
    <property type="evidence" value="ECO:0007669"/>
    <property type="project" value="InterPro"/>
</dbReference>
<dbReference type="InterPro" id="IPR000337">
    <property type="entry name" value="GPCR_3"/>
</dbReference>
<evidence type="ECO:0000256" key="5">
    <source>
        <dbReference type="ARBA" id="ARBA00023170"/>
    </source>
</evidence>
<reference evidence="10 11" key="1">
    <citation type="submission" date="2024-03" db="EMBL/GenBank/DDBJ databases">
        <title>The genome assembly and annotation of the cricket Gryllus longicercus Weissman &amp; Gray.</title>
        <authorList>
            <person name="Szrajer S."/>
            <person name="Gray D."/>
            <person name="Ylla G."/>
        </authorList>
    </citation>
    <scope>NUCLEOTIDE SEQUENCE [LARGE SCALE GENOMIC DNA]</scope>
    <source>
        <strain evidence="10">DAG 2021-001</strain>
        <tissue evidence="10">Whole body minus gut</tissue>
    </source>
</reference>
<dbReference type="InterPro" id="IPR001828">
    <property type="entry name" value="ANF_lig-bd_rcpt"/>
</dbReference>
<keyword evidence="4" id="KW-0472">Membrane</keyword>
<keyword evidence="3" id="KW-1133">Transmembrane helix</keyword>
<dbReference type="Gene3D" id="3.40.50.2300">
    <property type="match status" value="1"/>
</dbReference>